<dbReference type="CDD" id="cd02440">
    <property type="entry name" value="AdoMet_MTases"/>
    <property type="match status" value="1"/>
</dbReference>
<dbReference type="PANTHER" id="PTHR11579:SF18">
    <property type="entry name" value="PROTEIN-L-ISOASPARTATE O-METHYLTRANSFERASE"/>
    <property type="match status" value="1"/>
</dbReference>
<sequence length="222" mass="23857">MIDFARVRRMMVDHQLRTYDITDLGILSAMNDIPREDFAPEEARALAYSDQSLPVARTQDGGRWLLPPMIFGRLLQNLRLVAGERALVVASGLGYEAVAMRRLGATVTVLESDEAVAARLRELLAAHGAGDVEVVVGPIENGCAGHGPFDVILLNGAAQKRPQALLECLAEDGRLGAIVGDGSRTSRATIFVRSGDTFGSRAIFDAAAPVLAPFREEPGFVF</sequence>
<comment type="similarity">
    <text evidence="1">Belongs to the methyltransferase superfamily. L-isoaspartyl/D-aspartyl protein methyltransferase family.</text>
</comment>
<organism evidence="4 5">
    <name type="scientific">Salinarimonas ramus</name>
    <dbReference type="NCBI Taxonomy" id="690164"/>
    <lineage>
        <taxon>Bacteria</taxon>
        <taxon>Pseudomonadati</taxon>
        <taxon>Pseudomonadota</taxon>
        <taxon>Alphaproteobacteria</taxon>
        <taxon>Hyphomicrobiales</taxon>
        <taxon>Salinarimonadaceae</taxon>
        <taxon>Salinarimonas</taxon>
    </lineage>
</organism>
<dbReference type="Gene3D" id="3.40.50.150">
    <property type="entry name" value="Vaccinia Virus protein VP39"/>
    <property type="match status" value="1"/>
</dbReference>
<gene>
    <name evidence="4" type="ORF">GCM10011322_33480</name>
</gene>
<dbReference type="SUPFAM" id="SSF53335">
    <property type="entry name" value="S-adenosyl-L-methionine-dependent methyltransferases"/>
    <property type="match status" value="1"/>
</dbReference>
<evidence type="ECO:0000313" key="5">
    <source>
        <dbReference type="Proteomes" id="UP000600449"/>
    </source>
</evidence>
<dbReference type="GO" id="GO:0005737">
    <property type="term" value="C:cytoplasm"/>
    <property type="evidence" value="ECO:0007669"/>
    <property type="project" value="TreeGrafter"/>
</dbReference>
<dbReference type="EMBL" id="BMMF01000010">
    <property type="protein sequence ID" value="GGK43703.1"/>
    <property type="molecule type" value="Genomic_DNA"/>
</dbReference>
<evidence type="ECO:0000256" key="2">
    <source>
        <dbReference type="ARBA" id="ARBA00013346"/>
    </source>
</evidence>
<keyword evidence="5" id="KW-1185">Reference proteome</keyword>
<protein>
    <recommendedName>
        <fullName evidence="2">Protein-L-isoaspartate O-methyltransferase</fullName>
    </recommendedName>
    <alternativeName>
        <fullName evidence="3">Protein L-isoaspartyl methyltransferase</fullName>
    </alternativeName>
</protein>
<dbReference type="Pfam" id="PF01135">
    <property type="entry name" value="PCMT"/>
    <property type="match status" value="1"/>
</dbReference>
<dbReference type="GO" id="GO:0004719">
    <property type="term" value="F:protein-L-isoaspartate (D-aspartate) O-methyltransferase activity"/>
    <property type="evidence" value="ECO:0007669"/>
    <property type="project" value="InterPro"/>
</dbReference>
<accession>A0A917QDM2</accession>
<evidence type="ECO:0000256" key="1">
    <source>
        <dbReference type="ARBA" id="ARBA00005369"/>
    </source>
</evidence>
<dbReference type="PANTHER" id="PTHR11579">
    <property type="entry name" value="PROTEIN-L-ISOASPARTATE O-METHYLTRANSFERASE"/>
    <property type="match status" value="1"/>
</dbReference>
<dbReference type="InterPro" id="IPR029063">
    <property type="entry name" value="SAM-dependent_MTases_sf"/>
</dbReference>
<proteinExistence type="inferred from homology"/>
<name>A0A917QDM2_9HYPH</name>
<evidence type="ECO:0000313" key="4">
    <source>
        <dbReference type="EMBL" id="GGK43703.1"/>
    </source>
</evidence>
<dbReference type="RefSeq" id="WP_188914399.1">
    <property type="nucleotide sequence ID" value="NZ_BMMF01000010.1"/>
</dbReference>
<dbReference type="Proteomes" id="UP000600449">
    <property type="component" value="Unassembled WGS sequence"/>
</dbReference>
<reference evidence="4 5" key="1">
    <citation type="journal article" date="2014" name="Int. J. Syst. Evol. Microbiol.">
        <title>Complete genome sequence of Corynebacterium casei LMG S-19264T (=DSM 44701T), isolated from a smear-ripened cheese.</title>
        <authorList>
            <consortium name="US DOE Joint Genome Institute (JGI-PGF)"/>
            <person name="Walter F."/>
            <person name="Albersmeier A."/>
            <person name="Kalinowski J."/>
            <person name="Ruckert C."/>
        </authorList>
    </citation>
    <scope>NUCLEOTIDE SEQUENCE [LARGE SCALE GENOMIC DNA]</scope>
    <source>
        <strain evidence="4 5">CGMCC 1.9161</strain>
    </source>
</reference>
<dbReference type="InterPro" id="IPR000682">
    <property type="entry name" value="PCMT"/>
</dbReference>
<comment type="caution">
    <text evidence="4">The sequence shown here is derived from an EMBL/GenBank/DDBJ whole genome shotgun (WGS) entry which is preliminary data.</text>
</comment>
<dbReference type="AlphaFoldDB" id="A0A917QDM2"/>
<evidence type="ECO:0000256" key="3">
    <source>
        <dbReference type="ARBA" id="ARBA00030757"/>
    </source>
</evidence>